<evidence type="ECO:0000313" key="3">
    <source>
        <dbReference type="EMBL" id="RJP69184.1"/>
    </source>
</evidence>
<proteinExistence type="predicted"/>
<dbReference type="Proteomes" id="UP000285961">
    <property type="component" value="Unassembled WGS sequence"/>
</dbReference>
<organism evidence="3 4">
    <name type="scientific">Candidatus Abyssobacteria bacterium SURF_17</name>
    <dbReference type="NCBI Taxonomy" id="2093361"/>
    <lineage>
        <taxon>Bacteria</taxon>
        <taxon>Pseudomonadati</taxon>
        <taxon>Candidatus Hydrogenedentota</taxon>
        <taxon>Candidatus Abyssobacteria</taxon>
    </lineage>
</organism>
<dbReference type="AlphaFoldDB" id="A0A419EWZ6"/>
<dbReference type="GO" id="GO:0004494">
    <property type="term" value="F:methylmalonyl-CoA mutase activity"/>
    <property type="evidence" value="ECO:0007669"/>
    <property type="project" value="InterPro"/>
</dbReference>
<keyword evidence="1" id="KW-0413">Isomerase</keyword>
<dbReference type="InterPro" id="IPR006099">
    <property type="entry name" value="MeMalonylCoA_mutase_a/b_cat"/>
</dbReference>
<dbReference type="Pfam" id="PF01642">
    <property type="entry name" value="MM_CoA_mutase"/>
    <property type="match status" value="1"/>
</dbReference>
<comment type="caution">
    <text evidence="3">The sequence shown here is derived from an EMBL/GenBank/DDBJ whole genome shotgun (WGS) entry which is preliminary data.</text>
</comment>
<dbReference type="NCBIfam" id="TIGR00641">
    <property type="entry name" value="acid_CoA_mut_N"/>
    <property type="match status" value="1"/>
</dbReference>
<dbReference type="InterPro" id="IPR016176">
    <property type="entry name" value="Cbl-dep_enz_cat"/>
</dbReference>
<gene>
    <name evidence="3" type="ORF">C4532_11485</name>
</gene>
<evidence type="ECO:0000256" key="1">
    <source>
        <dbReference type="ARBA" id="ARBA00023235"/>
    </source>
</evidence>
<dbReference type="EMBL" id="QZKI01000085">
    <property type="protein sequence ID" value="RJP69184.1"/>
    <property type="molecule type" value="Genomic_DNA"/>
</dbReference>
<protein>
    <submittedName>
        <fullName evidence="3">Methylmalonyl-CoA mutase</fullName>
    </submittedName>
</protein>
<accession>A0A419EWZ6</accession>
<reference evidence="3 4" key="1">
    <citation type="journal article" date="2017" name="ISME J.">
        <title>Energy and carbon metabolisms in a deep terrestrial subsurface fluid microbial community.</title>
        <authorList>
            <person name="Momper L."/>
            <person name="Jungbluth S.P."/>
            <person name="Lee M.D."/>
            <person name="Amend J.P."/>
        </authorList>
    </citation>
    <scope>NUCLEOTIDE SEQUENCE [LARGE SCALE GENOMIC DNA]</scope>
    <source>
        <strain evidence="3">SURF_17</strain>
    </source>
</reference>
<dbReference type="GO" id="GO:0031419">
    <property type="term" value="F:cobalamin binding"/>
    <property type="evidence" value="ECO:0007669"/>
    <property type="project" value="InterPro"/>
</dbReference>
<dbReference type="PANTHER" id="PTHR48101">
    <property type="entry name" value="METHYLMALONYL-COA MUTASE, MITOCHONDRIAL-RELATED"/>
    <property type="match status" value="1"/>
</dbReference>
<evidence type="ECO:0000259" key="2">
    <source>
        <dbReference type="Pfam" id="PF01642"/>
    </source>
</evidence>
<dbReference type="InterPro" id="IPR006098">
    <property type="entry name" value="MMCoA_mutase_a_cat"/>
</dbReference>
<sequence>MSATDIERLQQEHERWEKEIVALVTARWPEREGPFKNTSGVEIKRLYTPADVQRLDYLDDLGFPGSYPFARGVHPTGYRGRYWTRRQVAGYHTAVETNQRLRYLTEHGQTGLNVVFDMPTHFGLDSDDPRATGEVGKEGVAIDTLRDMEDLFEGIDLGQVSASLITGGTVLFSMYLALADKRGVPYENLRGTLQNDMLLFMHSCNIFVTPIEGMLRLLDDVVEFCVKRVPKWWPLNIAGYNNREAGASAVQEIGFSLASAIAYIESFLKRGLQIDDIAPRISFFLSAHNDFFEEIAKYRAMRRMWAKLMKERFGAESPFSMALRFHTQTAGSTLTAEQPYNNIVRTTIQALAAVLGGTNSLHTNSFDEAYSLPTEEAAQIALRTQQIIAEESGVTNTIDPLGGSYFVEALTNELEKRAWDLIEEIDRRGGMVKACKDGWVHRQKNDFVRTYFNSIRSGERAVVGVNKYRTDQRQKIPVFELDPAYEKKQVDRLNETRRSRDNSKVGVALERLRDALAGGENSMEATIEAVKAYASIGEIANVHKQVFGVQREPEVNFAMFR</sequence>
<evidence type="ECO:0000313" key="4">
    <source>
        <dbReference type="Proteomes" id="UP000285961"/>
    </source>
</evidence>
<dbReference type="SUPFAM" id="SSF51703">
    <property type="entry name" value="Cobalamin (vitamin B12)-dependent enzymes"/>
    <property type="match status" value="1"/>
</dbReference>
<dbReference type="PANTHER" id="PTHR48101:SF1">
    <property type="entry name" value="METHYLMALONYL-COA MUTASE, LARGE SUBUNIT"/>
    <property type="match status" value="1"/>
</dbReference>
<name>A0A419EWZ6_9BACT</name>
<dbReference type="Gene3D" id="3.20.20.240">
    <property type="entry name" value="Methylmalonyl-CoA mutase"/>
    <property type="match status" value="1"/>
</dbReference>
<feature type="domain" description="Methylmalonyl-CoA mutase alpha/beta chain catalytic" evidence="2">
    <location>
        <begin position="37"/>
        <end position="548"/>
    </location>
</feature>